<dbReference type="Proteomes" id="UP001430679">
    <property type="component" value="Unassembled WGS sequence"/>
</dbReference>
<evidence type="ECO:0000313" key="2">
    <source>
        <dbReference type="EMBL" id="MCC9064377.1"/>
    </source>
</evidence>
<accession>A0ABS8MFV6</accession>
<keyword evidence="1" id="KW-0732">Signal</keyword>
<dbReference type="RefSeq" id="WP_230037288.1">
    <property type="nucleotide sequence ID" value="NZ_JAJJMM010000001.1"/>
</dbReference>
<feature type="signal peptide" evidence="1">
    <location>
        <begin position="1"/>
        <end position="20"/>
    </location>
</feature>
<organism evidence="2 3">
    <name type="scientific">Flavobacterium piscisymbiosum</name>
    <dbReference type="NCBI Taxonomy" id="2893753"/>
    <lineage>
        <taxon>Bacteria</taxon>
        <taxon>Pseudomonadati</taxon>
        <taxon>Bacteroidota</taxon>
        <taxon>Flavobacteriia</taxon>
        <taxon>Flavobacteriales</taxon>
        <taxon>Flavobacteriaceae</taxon>
        <taxon>Flavobacterium</taxon>
    </lineage>
</organism>
<reference evidence="2" key="1">
    <citation type="submission" date="2021-11" db="EMBL/GenBank/DDBJ databases">
        <title>Description of novel Flavobacterium species.</title>
        <authorList>
            <person name="Saticioglu I.B."/>
            <person name="Ay H."/>
            <person name="Altun S."/>
            <person name="Duman M."/>
        </authorList>
    </citation>
    <scope>NUCLEOTIDE SEQUENCE</scope>
    <source>
        <strain evidence="2">F-30</strain>
    </source>
</reference>
<dbReference type="EMBL" id="JAJJMM010000001">
    <property type="protein sequence ID" value="MCC9064377.1"/>
    <property type="molecule type" value="Genomic_DNA"/>
</dbReference>
<evidence type="ECO:0000313" key="3">
    <source>
        <dbReference type="Proteomes" id="UP001430679"/>
    </source>
</evidence>
<keyword evidence="3" id="KW-1185">Reference proteome</keyword>
<feature type="chain" id="PRO_5047134657" evidence="1">
    <location>
        <begin position="21"/>
        <end position="146"/>
    </location>
</feature>
<gene>
    <name evidence="2" type="ORF">LNP81_15350</name>
</gene>
<sequence length="146" mass="16422">MKQLSSLVFIFLFIGCNSEADITDNLTSPETFAFQILDHNGENVFSNNTLDPEKITVKNLDSNDLVKHHFISDNNLNIIVLENVGRENDNINYSVNVGDKSIFELHIDAILVKKGLDFEYKNIAITNALFKRDLTSGVYNILASLN</sequence>
<dbReference type="PROSITE" id="PS51257">
    <property type="entry name" value="PROKAR_LIPOPROTEIN"/>
    <property type="match status" value="1"/>
</dbReference>
<name>A0ABS8MFV6_9FLAO</name>
<proteinExistence type="predicted"/>
<evidence type="ECO:0000256" key="1">
    <source>
        <dbReference type="SAM" id="SignalP"/>
    </source>
</evidence>
<protein>
    <submittedName>
        <fullName evidence="2">Uncharacterized protein</fullName>
    </submittedName>
</protein>
<comment type="caution">
    <text evidence="2">The sequence shown here is derived from an EMBL/GenBank/DDBJ whole genome shotgun (WGS) entry which is preliminary data.</text>
</comment>